<dbReference type="EMBL" id="JAAEDL010000013">
    <property type="protein sequence ID" value="MBR0681748.1"/>
    <property type="molecule type" value="Genomic_DNA"/>
</dbReference>
<proteinExistence type="predicted"/>
<feature type="signal peptide" evidence="1">
    <location>
        <begin position="1"/>
        <end position="17"/>
    </location>
</feature>
<name>A0A9X9XDG2_9PROT</name>
<evidence type="ECO:0000313" key="3">
    <source>
        <dbReference type="Proteomes" id="UP001138709"/>
    </source>
</evidence>
<organism evidence="2 3">
    <name type="scientific">Neoroseomonas eburnea</name>
    <dbReference type="NCBI Taxonomy" id="1346889"/>
    <lineage>
        <taxon>Bacteria</taxon>
        <taxon>Pseudomonadati</taxon>
        <taxon>Pseudomonadota</taxon>
        <taxon>Alphaproteobacteria</taxon>
        <taxon>Acetobacterales</taxon>
        <taxon>Acetobacteraceae</taxon>
        <taxon>Neoroseomonas</taxon>
    </lineage>
</organism>
<evidence type="ECO:0000313" key="2">
    <source>
        <dbReference type="EMBL" id="MBR0681748.1"/>
    </source>
</evidence>
<sequence length="117" mass="12096">MLRILPLLLLLAAPAFGQMLPTQKPAPLGAMQVPPPALAAPPPAMGAPTEPAAPAAGGRCAAPLAQGCMRMQASCQMACPGIWSTNPAAPAFTPTDRAGCMQRCFQQYLSCQRTYGC</sequence>
<protein>
    <submittedName>
        <fullName evidence="2">Uncharacterized protein</fullName>
    </submittedName>
</protein>
<reference evidence="2" key="1">
    <citation type="submission" date="2020-01" db="EMBL/GenBank/DDBJ databases">
        <authorList>
            <person name="Rat A."/>
        </authorList>
    </citation>
    <scope>NUCLEOTIDE SEQUENCE</scope>
    <source>
        <strain evidence="2">LMG 31228</strain>
    </source>
</reference>
<dbReference type="RefSeq" id="WP_211847271.1">
    <property type="nucleotide sequence ID" value="NZ_JAAEDL010000013.1"/>
</dbReference>
<dbReference type="Proteomes" id="UP001138709">
    <property type="component" value="Unassembled WGS sequence"/>
</dbReference>
<feature type="chain" id="PRO_5040944988" evidence="1">
    <location>
        <begin position="18"/>
        <end position="117"/>
    </location>
</feature>
<reference evidence="2" key="2">
    <citation type="journal article" date="2021" name="Syst. Appl. Microbiol.">
        <title>Roseomonas hellenica sp. nov., isolated from roots of wild-growing Alkanna tinctoria.</title>
        <authorList>
            <person name="Rat A."/>
            <person name="Naranjo H.D."/>
            <person name="Lebbe L."/>
            <person name="Cnockaert M."/>
            <person name="Krigas N."/>
            <person name="Grigoriadou K."/>
            <person name="Maloupa E."/>
            <person name="Willems A."/>
        </authorList>
    </citation>
    <scope>NUCLEOTIDE SEQUENCE</scope>
    <source>
        <strain evidence="2">LMG 31228</strain>
    </source>
</reference>
<keyword evidence="3" id="KW-1185">Reference proteome</keyword>
<accession>A0A9X9XDG2</accession>
<keyword evidence="1" id="KW-0732">Signal</keyword>
<comment type="caution">
    <text evidence="2">The sequence shown here is derived from an EMBL/GenBank/DDBJ whole genome shotgun (WGS) entry which is preliminary data.</text>
</comment>
<dbReference type="AlphaFoldDB" id="A0A9X9XDG2"/>
<evidence type="ECO:0000256" key="1">
    <source>
        <dbReference type="SAM" id="SignalP"/>
    </source>
</evidence>
<gene>
    <name evidence="2" type="ORF">GXW74_14735</name>
</gene>